<sequence>MSTAASWGTVREDDAHLADHARARFAAGGEHVLATRTLIGTPRLSAARVGWWGDEMWFGCSEGAARDLRADARVGLLAAPDGDRADEVKVSGRAVELVGDARAAVVDGCGAEGELFVLRVRSVALTVPSLLGPARVLRWDASSVT</sequence>
<reference evidence="1" key="1">
    <citation type="submission" date="2020-12" db="EMBL/GenBank/DDBJ databases">
        <title>Sanguibacter suaedae sp. nov., isolated from Suaeda aralocaspica.</title>
        <authorList>
            <person name="Ma Q."/>
        </authorList>
    </citation>
    <scope>NUCLEOTIDE SEQUENCE</scope>
    <source>
        <strain evidence="1">YZGR15</strain>
    </source>
</reference>
<name>A0A934IAA1_9MICO</name>
<dbReference type="RefSeq" id="WP_198733623.1">
    <property type="nucleotide sequence ID" value="NZ_JAEINH010000006.1"/>
</dbReference>
<evidence type="ECO:0000313" key="2">
    <source>
        <dbReference type="Proteomes" id="UP000602087"/>
    </source>
</evidence>
<protein>
    <recommendedName>
        <fullName evidence="3">Pyridoxamine 5'-phosphate oxidase family protein</fullName>
    </recommendedName>
</protein>
<evidence type="ECO:0000313" key="1">
    <source>
        <dbReference type="EMBL" id="MBI9115055.1"/>
    </source>
</evidence>
<dbReference type="InterPro" id="IPR012349">
    <property type="entry name" value="Split_barrel_FMN-bd"/>
</dbReference>
<dbReference type="Proteomes" id="UP000602087">
    <property type="component" value="Unassembled WGS sequence"/>
</dbReference>
<keyword evidence="2" id="KW-1185">Reference proteome</keyword>
<dbReference type="AlphaFoldDB" id="A0A934IAA1"/>
<proteinExistence type="predicted"/>
<dbReference type="SUPFAM" id="SSF50475">
    <property type="entry name" value="FMN-binding split barrel"/>
    <property type="match status" value="1"/>
</dbReference>
<gene>
    <name evidence="1" type="ORF">JAV76_08530</name>
</gene>
<comment type="caution">
    <text evidence="1">The sequence shown here is derived from an EMBL/GenBank/DDBJ whole genome shotgun (WGS) entry which is preliminary data.</text>
</comment>
<organism evidence="1 2">
    <name type="scientific">Sanguibacter suaedae</name>
    <dbReference type="NCBI Taxonomy" id="2795737"/>
    <lineage>
        <taxon>Bacteria</taxon>
        <taxon>Bacillati</taxon>
        <taxon>Actinomycetota</taxon>
        <taxon>Actinomycetes</taxon>
        <taxon>Micrococcales</taxon>
        <taxon>Sanguibacteraceae</taxon>
        <taxon>Sanguibacter</taxon>
    </lineage>
</organism>
<evidence type="ECO:0008006" key="3">
    <source>
        <dbReference type="Google" id="ProtNLM"/>
    </source>
</evidence>
<dbReference type="EMBL" id="JAEINH010000006">
    <property type="protein sequence ID" value="MBI9115055.1"/>
    <property type="molecule type" value="Genomic_DNA"/>
</dbReference>
<dbReference type="Gene3D" id="2.30.110.10">
    <property type="entry name" value="Electron Transport, Fmn-binding Protein, Chain A"/>
    <property type="match status" value="1"/>
</dbReference>
<accession>A0A934IAA1</accession>